<evidence type="ECO:0000256" key="4">
    <source>
        <dbReference type="ARBA" id="ARBA00023125"/>
    </source>
</evidence>
<dbReference type="Pfam" id="PF03106">
    <property type="entry name" value="WRKY"/>
    <property type="match status" value="1"/>
</dbReference>
<protein>
    <submittedName>
        <fullName evidence="10">DNA-binding transcription factor</fullName>
    </submittedName>
</protein>
<comment type="caution">
    <text evidence="10">The sequence shown here is derived from an EMBL/GenBank/DDBJ whole genome shotgun (WGS) entry which is preliminary data.</text>
</comment>
<evidence type="ECO:0000256" key="1">
    <source>
        <dbReference type="ARBA" id="ARBA00004123"/>
    </source>
</evidence>
<dbReference type="GO" id="GO:0003700">
    <property type="term" value="F:DNA-binding transcription factor activity"/>
    <property type="evidence" value="ECO:0007669"/>
    <property type="project" value="InterPro"/>
</dbReference>
<dbReference type="PANTHER" id="PTHR31429:SF50">
    <property type="entry name" value="WRKY DOMAIN-CONTAINING PROTEIN"/>
    <property type="match status" value="1"/>
</dbReference>
<dbReference type="GO" id="GO:0005634">
    <property type="term" value="C:nucleus"/>
    <property type="evidence" value="ECO:0007669"/>
    <property type="project" value="UniProtKB-SubCell"/>
</dbReference>
<keyword evidence="11" id="KW-1185">Reference proteome</keyword>
<organism evidence="10 11">
    <name type="scientific">Lithospermum erythrorhizon</name>
    <name type="common">Purple gromwell</name>
    <name type="synonym">Lithospermum officinale var. erythrorhizon</name>
    <dbReference type="NCBI Taxonomy" id="34254"/>
    <lineage>
        <taxon>Eukaryota</taxon>
        <taxon>Viridiplantae</taxon>
        <taxon>Streptophyta</taxon>
        <taxon>Embryophyta</taxon>
        <taxon>Tracheophyta</taxon>
        <taxon>Spermatophyta</taxon>
        <taxon>Magnoliopsida</taxon>
        <taxon>eudicotyledons</taxon>
        <taxon>Gunneridae</taxon>
        <taxon>Pentapetalae</taxon>
        <taxon>asterids</taxon>
        <taxon>lamiids</taxon>
        <taxon>Boraginales</taxon>
        <taxon>Boraginaceae</taxon>
        <taxon>Boraginoideae</taxon>
        <taxon>Lithospermeae</taxon>
        <taxon>Lithospermum</taxon>
    </lineage>
</organism>
<dbReference type="EMBL" id="BAABME010007220">
    <property type="protein sequence ID" value="GAA0170379.1"/>
    <property type="molecule type" value="Genomic_DNA"/>
</dbReference>
<evidence type="ECO:0000313" key="10">
    <source>
        <dbReference type="EMBL" id="GAA0170379.1"/>
    </source>
</evidence>
<evidence type="ECO:0000256" key="2">
    <source>
        <dbReference type="ARBA" id="ARBA00023015"/>
    </source>
</evidence>
<dbReference type="PANTHER" id="PTHR31429">
    <property type="entry name" value="WRKY TRANSCRIPTION FACTOR 36-RELATED"/>
    <property type="match status" value="1"/>
</dbReference>
<evidence type="ECO:0000256" key="8">
    <source>
        <dbReference type="SAM" id="MobiDB-lite"/>
    </source>
</evidence>
<dbReference type="GO" id="GO:0043565">
    <property type="term" value="F:sequence-specific DNA binding"/>
    <property type="evidence" value="ECO:0007669"/>
    <property type="project" value="InterPro"/>
</dbReference>
<proteinExistence type="inferred from homology"/>
<evidence type="ECO:0000256" key="6">
    <source>
        <dbReference type="ARBA" id="ARBA00023242"/>
    </source>
</evidence>
<feature type="compositionally biased region" description="Polar residues" evidence="8">
    <location>
        <begin position="189"/>
        <end position="199"/>
    </location>
</feature>
<evidence type="ECO:0000259" key="9">
    <source>
        <dbReference type="PROSITE" id="PS50811"/>
    </source>
</evidence>
<dbReference type="PROSITE" id="PS50811">
    <property type="entry name" value="WRKY"/>
    <property type="match status" value="1"/>
</dbReference>
<dbReference type="AlphaFoldDB" id="A0AAV3R3E8"/>
<evidence type="ECO:0000313" key="11">
    <source>
        <dbReference type="Proteomes" id="UP001454036"/>
    </source>
</evidence>
<feature type="region of interest" description="Disordered" evidence="8">
    <location>
        <begin position="189"/>
        <end position="233"/>
    </location>
</feature>
<comment type="subcellular location">
    <subcellularLocation>
        <location evidence="1">Nucleus</location>
    </subcellularLocation>
</comment>
<dbReference type="Proteomes" id="UP001454036">
    <property type="component" value="Unassembled WGS sequence"/>
</dbReference>
<dbReference type="SMART" id="SM00774">
    <property type="entry name" value="WRKY"/>
    <property type="match status" value="1"/>
</dbReference>
<feature type="domain" description="WRKY" evidence="9">
    <location>
        <begin position="234"/>
        <end position="300"/>
    </location>
</feature>
<keyword evidence="6" id="KW-0539">Nucleus</keyword>
<reference evidence="10 11" key="1">
    <citation type="submission" date="2024-01" db="EMBL/GenBank/DDBJ databases">
        <title>The complete chloroplast genome sequence of Lithospermum erythrorhizon: insights into the phylogenetic relationship among Boraginaceae species and the maternal lineages of purple gromwells.</title>
        <authorList>
            <person name="Okada T."/>
            <person name="Watanabe K."/>
        </authorList>
    </citation>
    <scope>NUCLEOTIDE SEQUENCE [LARGE SCALE GENOMIC DNA]</scope>
</reference>
<accession>A0AAV3R3E8</accession>
<dbReference type="Gene3D" id="2.20.25.80">
    <property type="entry name" value="WRKY domain"/>
    <property type="match status" value="1"/>
</dbReference>
<dbReference type="InterPro" id="IPR003657">
    <property type="entry name" value="WRKY_dom"/>
</dbReference>
<evidence type="ECO:0000256" key="5">
    <source>
        <dbReference type="ARBA" id="ARBA00023163"/>
    </source>
</evidence>
<gene>
    <name evidence="10" type="ORF">LIER_24655</name>
</gene>
<keyword evidence="4 10" id="KW-0238">DNA-binding</keyword>
<name>A0AAV3R3E8_LITER</name>
<dbReference type="FunFam" id="2.20.25.80:FF:000002">
    <property type="entry name" value="probable WRKY transcription factor 31"/>
    <property type="match status" value="1"/>
</dbReference>
<dbReference type="InterPro" id="IPR044810">
    <property type="entry name" value="WRKY_plant"/>
</dbReference>
<sequence>MEFVGKEEKRVFKEMDFFSSSGSDSSRIELRRDVSEDGHSNELDTGLNLLTTNRHVSERCKVEDKDVSRKELEMNRRSSSSNEFIILKGELDRMNSENNQLRNVIDQVKKQFYELQHHIMTVVQHQQNSKSENQQIHKISMQMVDAESEARKQQIFLGPKQFVNQGTTRPDDHSDSAIIHVQDEYDNNVQQPWIANNNKVPRLDSSDDNNDDKNNESAAEATMKKARVSVRARSEATTISDGCQWRKYGQKMAKGNPCPRAYYRCTEAVGCPVRKQVQRCAEDRSILVTTYEGKHNHPLPPAAMAMASTTTAATTMLLSGSSYSSSNPLMSNPFDTYAPTMLSSPNMATLSASSPFPTITLDLTNPSFNGTSQFKLPQHFQLFQNQPQTSSSGPHPFNQILSHQSKLSNGQFSVEFMDAATKALTTDPSFSSALMAAVASIMGNKPLPNTINNATPEIARNMSDSSMVNTDFLNR</sequence>
<comment type="similarity">
    <text evidence="7">Belongs to the WRKY group II-b family.</text>
</comment>
<dbReference type="SUPFAM" id="SSF118290">
    <property type="entry name" value="WRKY DNA-binding domain"/>
    <property type="match status" value="1"/>
</dbReference>
<keyword evidence="3" id="KW-0175">Coiled coil</keyword>
<keyword evidence="5" id="KW-0804">Transcription</keyword>
<evidence type="ECO:0000256" key="7">
    <source>
        <dbReference type="ARBA" id="ARBA00061007"/>
    </source>
</evidence>
<dbReference type="InterPro" id="IPR036576">
    <property type="entry name" value="WRKY_dom_sf"/>
</dbReference>
<evidence type="ECO:0000256" key="3">
    <source>
        <dbReference type="ARBA" id="ARBA00023054"/>
    </source>
</evidence>
<feature type="compositionally biased region" description="Basic and acidic residues" evidence="8">
    <location>
        <begin position="201"/>
        <end position="215"/>
    </location>
</feature>
<keyword evidence="2" id="KW-0805">Transcription regulation</keyword>